<dbReference type="Proteomes" id="UP000054251">
    <property type="component" value="Unassembled WGS sequence"/>
</dbReference>
<reference evidence="5 6" key="1">
    <citation type="submission" date="2015-11" db="EMBL/GenBank/DDBJ databases">
        <title>The genome of Debaryomyces fabryi.</title>
        <authorList>
            <person name="Tafer H."/>
            <person name="Lopandic K."/>
        </authorList>
    </citation>
    <scope>NUCLEOTIDE SEQUENCE [LARGE SCALE GENOMIC DNA]</scope>
    <source>
        <strain evidence="5 6">CBS 789</strain>
    </source>
</reference>
<dbReference type="GO" id="GO:0000981">
    <property type="term" value="F:DNA-binding transcription factor activity, RNA polymerase II-specific"/>
    <property type="evidence" value="ECO:0007669"/>
    <property type="project" value="TreeGrafter"/>
</dbReference>
<name>A0A0V1PQ08_9ASCO</name>
<sequence length="188" mass="21895">MLYRPVLFPKNRDHVSNNGINRTELYMSSQRSISKLCVETAMDLISMISRYRSADITLLPAIWYNVFYIYTAASVLLAAKLQPCLQDDLDKIKFESSWKMMTELLSSYKSQSKSAARCLKVLEMMNDKIKFTSHTRSKHAYYHHQPEENYSTHSESEVPNDLLYSLMYDTEGPFGGPFIYNNEFDRII</sequence>
<organism evidence="5 6">
    <name type="scientific">Debaryomyces fabryi</name>
    <dbReference type="NCBI Taxonomy" id="58627"/>
    <lineage>
        <taxon>Eukaryota</taxon>
        <taxon>Fungi</taxon>
        <taxon>Dikarya</taxon>
        <taxon>Ascomycota</taxon>
        <taxon>Saccharomycotina</taxon>
        <taxon>Pichiomycetes</taxon>
        <taxon>Debaryomycetaceae</taxon>
        <taxon>Debaryomyces</taxon>
    </lineage>
</organism>
<evidence type="ECO:0000256" key="1">
    <source>
        <dbReference type="ARBA" id="ARBA00023015"/>
    </source>
</evidence>
<proteinExistence type="predicted"/>
<dbReference type="InterPro" id="IPR051127">
    <property type="entry name" value="Fungal_SecMet_Regulators"/>
</dbReference>
<evidence type="ECO:0000313" key="5">
    <source>
        <dbReference type="EMBL" id="KRZ98258.1"/>
    </source>
</evidence>
<gene>
    <name evidence="5" type="ORF">AC631_05982</name>
</gene>
<keyword evidence="2" id="KW-0238">DNA-binding</keyword>
<evidence type="ECO:0000313" key="6">
    <source>
        <dbReference type="Proteomes" id="UP000054251"/>
    </source>
</evidence>
<dbReference type="PANTHER" id="PTHR47424:SF3">
    <property type="entry name" value="REGULATORY PROTEIN GAL4"/>
    <property type="match status" value="1"/>
</dbReference>
<dbReference type="EMBL" id="LMYN01000400">
    <property type="protein sequence ID" value="KRZ98258.1"/>
    <property type="molecule type" value="Genomic_DNA"/>
</dbReference>
<accession>A0A0V1PQ08</accession>
<comment type="caution">
    <text evidence="5">The sequence shown here is derived from an EMBL/GenBank/DDBJ whole genome shotgun (WGS) entry which is preliminary data.</text>
</comment>
<evidence type="ECO:0000256" key="2">
    <source>
        <dbReference type="ARBA" id="ARBA00023125"/>
    </source>
</evidence>
<dbReference type="GO" id="GO:0005634">
    <property type="term" value="C:nucleus"/>
    <property type="evidence" value="ECO:0007669"/>
    <property type="project" value="TreeGrafter"/>
</dbReference>
<dbReference type="PANTHER" id="PTHR47424">
    <property type="entry name" value="REGULATORY PROTEIN GAL4"/>
    <property type="match status" value="1"/>
</dbReference>
<dbReference type="GO" id="GO:0000435">
    <property type="term" value="P:positive regulation of transcription from RNA polymerase II promoter by galactose"/>
    <property type="evidence" value="ECO:0007669"/>
    <property type="project" value="TreeGrafter"/>
</dbReference>
<keyword evidence="1" id="KW-0805">Transcription regulation</keyword>
<protein>
    <submittedName>
        <fullName evidence="5">Uncharacterized protein</fullName>
    </submittedName>
</protein>
<dbReference type="OrthoDB" id="3364175at2759"/>
<keyword evidence="3" id="KW-0804">Transcription</keyword>
<dbReference type="RefSeq" id="XP_015464361.1">
    <property type="nucleotide sequence ID" value="XM_015614811.1"/>
</dbReference>
<evidence type="ECO:0000256" key="3">
    <source>
        <dbReference type="ARBA" id="ARBA00023163"/>
    </source>
</evidence>
<keyword evidence="6" id="KW-1185">Reference proteome</keyword>
<dbReference type="GeneID" id="26842991"/>
<evidence type="ECO:0000256" key="4">
    <source>
        <dbReference type="ARBA" id="ARBA00023242"/>
    </source>
</evidence>
<dbReference type="AlphaFoldDB" id="A0A0V1PQ08"/>
<dbReference type="GO" id="GO:0000978">
    <property type="term" value="F:RNA polymerase II cis-regulatory region sequence-specific DNA binding"/>
    <property type="evidence" value="ECO:0007669"/>
    <property type="project" value="TreeGrafter"/>
</dbReference>
<keyword evidence="4" id="KW-0539">Nucleus</keyword>
<dbReference type="CDD" id="cd12148">
    <property type="entry name" value="fungal_TF_MHR"/>
    <property type="match status" value="1"/>
</dbReference>